<dbReference type="InterPro" id="IPR010941">
    <property type="entry name" value="PhaC_N"/>
</dbReference>
<feature type="region of interest" description="Disordered" evidence="3">
    <location>
        <begin position="1"/>
        <end position="37"/>
    </location>
</feature>
<keyword evidence="1" id="KW-0808">Transferase</keyword>
<dbReference type="AlphaFoldDB" id="A0A239PRK0"/>
<dbReference type="OrthoDB" id="7208816at2"/>
<dbReference type="InterPro" id="IPR022211">
    <property type="entry name" value="PHBC_N"/>
</dbReference>
<organism evidence="6 7">
    <name type="scientific">Paracoccus seriniphilus</name>
    <dbReference type="NCBI Taxonomy" id="184748"/>
    <lineage>
        <taxon>Bacteria</taxon>
        <taxon>Pseudomonadati</taxon>
        <taxon>Pseudomonadota</taxon>
        <taxon>Alphaproteobacteria</taxon>
        <taxon>Rhodobacterales</taxon>
        <taxon>Paracoccaceae</taxon>
        <taxon>Paracoccus</taxon>
    </lineage>
</organism>
<evidence type="ECO:0000259" key="5">
    <source>
        <dbReference type="Pfam" id="PF12551"/>
    </source>
</evidence>
<evidence type="ECO:0000313" key="7">
    <source>
        <dbReference type="Proteomes" id="UP000198307"/>
    </source>
</evidence>
<dbReference type="PANTHER" id="PTHR36837">
    <property type="entry name" value="POLY(3-HYDROXYALKANOATE) POLYMERASE SUBUNIT PHAC"/>
    <property type="match status" value="1"/>
</dbReference>
<dbReference type="InterPro" id="IPR029058">
    <property type="entry name" value="AB_hydrolase_fold"/>
</dbReference>
<keyword evidence="7" id="KW-1185">Reference proteome</keyword>
<dbReference type="GO" id="GO:0042619">
    <property type="term" value="P:poly-hydroxybutyrate biosynthetic process"/>
    <property type="evidence" value="ECO:0007669"/>
    <property type="project" value="InterPro"/>
</dbReference>
<protein>
    <submittedName>
        <fullName evidence="6">Polyhydroxyalkanoate synthase</fullName>
    </submittedName>
</protein>
<reference evidence="6 7" key="1">
    <citation type="submission" date="2017-07" db="EMBL/GenBank/DDBJ databases">
        <authorList>
            <person name="Sun Z.S."/>
            <person name="Albrecht U."/>
            <person name="Echele G."/>
            <person name="Lee C.C."/>
        </authorList>
    </citation>
    <scope>NUCLEOTIDE SEQUENCE [LARGE SCALE GENOMIC DNA]</scope>
    <source>
        <strain evidence="6 7">DSM 14827</strain>
    </source>
</reference>
<dbReference type="RefSeq" id="WP_089343360.1">
    <property type="nucleotide sequence ID" value="NZ_CP067129.1"/>
</dbReference>
<dbReference type="Pfam" id="PF12551">
    <property type="entry name" value="PHBC_N"/>
    <property type="match status" value="1"/>
</dbReference>
<dbReference type="PANTHER" id="PTHR36837:SF5">
    <property type="entry name" value="POLY-3-HYDROXYBUTYRATE SYNTHASE"/>
    <property type="match status" value="1"/>
</dbReference>
<name>A0A239PRK0_9RHOB</name>
<dbReference type="InterPro" id="IPR051321">
    <property type="entry name" value="PHA/PHB_synthase"/>
</dbReference>
<evidence type="ECO:0000256" key="3">
    <source>
        <dbReference type="SAM" id="MobiDB-lite"/>
    </source>
</evidence>
<evidence type="ECO:0000256" key="1">
    <source>
        <dbReference type="ARBA" id="ARBA00022679"/>
    </source>
</evidence>
<evidence type="ECO:0000313" key="6">
    <source>
        <dbReference type="EMBL" id="SNT72552.1"/>
    </source>
</evidence>
<dbReference type="Proteomes" id="UP000198307">
    <property type="component" value="Unassembled WGS sequence"/>
</dbReference>
<feature type="compositionally biased region" description="Basic residues" evidence="3">
    <location>
        <begin position="1"/>
        <end position="10"/>
    </location>
</feature>
<dbReference type="EMBL" id="FZQB01000003">
    <property type="protein sequence ID" value="SNT72552.1"/>
    <property type="molecule type" value="Genomic_DNA"/>
</dbReference>
<evidence type="ECO:0000259" key="4">
    <source>
        <dbReference type="Pfam" id="PF07167"/>
    </source>
</evidence>
<sequence length="586" mass="64033">MAKLSGRTRKYRDDKPRAVMRAQAGGLSDASARASEGGVTRGLSPLVLTRAWMDWAVHLAASPGKQMQLLQQAMENAQAVFAAGLGETLSGADGAADPRFDSAEWQKFPFNLLAQAHQRQRQWWLDAMTGVRGVEPAHENLMAFVTGLLSDAVAPSNFPAINPDVISASLSENGLNLVRGSRNFAKDMATLSGLVPAVSQPFEVGRNLATTAGKVVFRNKLMELIQYAPTTDTVCPEPILIVPAWILKYYVLDLSPHNSFVRFLVDQGFTVFMISWKNPLPEDRDIGMEDYRQLGVMAAINAAIKITGAPRLHTLGYCLGGTLLSIAAAAMGRDGDDRLASVSLLATQVDFSEPGPLRLLINEAEVAMVEEMMERQGYLSSDSMAGAFALLRARDLLWTRAINNYLLGRQDDGLDLMAWHADATRLPARMHSQYLRQLFLNNDLAQGRYLVKGKPVGFGAIRAPIFAVGTEEDDVAPWTSVYKLHLFTRSEVTFVLTNGGHNTGIISAPGQPEQHFRMGRGSADSGYREPEEWLAEHEAEDGSWWVAFARWLGEHSGEAVSPPQMGARSGACKAICDAPGTYVMQR</sequence>
<dbReference type="SUPFAM" id="SSF53474">
    <property type="entry name" value="alpha/beta-Hydrolases"/>
    <property type="match status" value="1"/>
</dbReference>
<feature type="domain" description="Poly-beta-hydroxybutyrate polymerase N-terminal" evidence="4">
    <location>
        <begin position="97"/>
        <end position="264"/>
    </location>
</feature>
<keyword evidence="2" id="KW-0012">Acyltransferase</keyword>
<dbReference type="GO" id="GO:0016746">
    <property type="term" value="F:acyltransferase activity"/>
    <property type="evidence" value="ECO:0007669"/>
    <property type="project" value="UniProtKB-KW"/>
</dbReference>
<accession>A0A239PRK0</accession>
<evidence type="ECO:0000256" key="2">
    <source>
        <dbReference type="ARBA" id="ARBA00023315"/>
    </source>
</evidence>
<feature type="domain" description="Poly-beta-hydroxybutyrate polymerase N-terminal" evidence="5">
    <location>
        <begin position="29"/>
        <end position="65"/>
    </location>
</feature>
<gene>
    <name evidence="6" type="ORF">SAMN05444959_10350</name>
</gene>
<proteinExistence type="predicted"/>
<dbReference type="Pfam" id="PF07167">
    <property type="entry name" value="PhaC_N"/>
    <property type="match status" value="1"/>
</dbReference>
<dbReference type="Gene3D" id="3.40.50.1820">
    <property type="entry name" value="alpha/beta hydrolase"/>
    <property type="match status" value="1"/>
</dbReference>